<keyword evidence="4" id="KW-0378">Hydrolase</keyword>
<dbReference type="InterPro" id="IPR011234">
    <property type="entry name" value="Fumarylacetoacetase-like_C"/>
</dbReference>
<reference evidence="4 5" key="1">
    <citation type="submission" date="2021-03" db="EMBL/GenBank/DDBJ databases">
        <title>Fibrella sp. HMF5405 genome sequencing and assembly.</title>
        <authorList>
            <person name="Kang H."/>
            <person name="Kim H."/>
            <person name="Bae S."/>
            <person name="Joh K."/>
        </authorList>
    </citation>
    <scope>NUCLEOTIDE SEQUENCE [LARGE SCALE GENOMIC DNA]</scope>
    <source>
        <strain evidence="4 5">HMF5405</strain>
    </source>
</reference>
<evidence type="ECO:0000256" key="2">
    <source>
        <dbReference type="ARBA" id="ARBA00022723"/>
    </source>
</evidence>
<dbReference type="InterPro" id="IPR036663">
    <property type="entry name" value="Fumarylacetoacetase_C_sf"/>
</dbReference>
<dbReference type="Proteomes" id="UP000664628">
    <property type="component" value="Unassembled WGS sequence"/>
</dbReference>
<dbReference type="PANTHER" id="PTHR42796:SF7">
    <property type="entry name" value="2-DEHYDRO-3-DEOXY-D-ARABINONATE DEHYDRATASE"/>
    <property type="match status" value="1"/>
</dbReference>
<comment type="caution">
    <text evidence="4">The sequence shown here is derived from an EMBL/GenBank/DDBJ whole genome shotgun (WGS) entry which is preliminary data.</text>
</comment>
<protein>
    <submittedName>
        <fullName evidence="4">Fumarylacetoacetate hydrolase family protein</fullName>
    </submittedName>
</protein>
<evidence type="ECO:0000259" key="3">
    <source>
        <dbReference type="Pfam" id="PF01557"/>
    </source>
</evidence>
<dbReference type="RefSeq" id="WP_207329043.1">
    <property type="nucleotide sequence ID" value="NZ_JAFMYW010000002.1"/>
</dbReference>
<evidence type="ECO:0000256" key="1">
    <source>
        <dbReference type="ARBA" id="ARBA00010211"/>
    </source>
</evidence>
<dbReference type="EMBL" id="JAFMYW010000002">
    <property type="protein sequence ID" value="MBO0949113.1"/>
    <property type="molecule type" value="Genomic_DNA"/>
</dbReference>
<dbReference type="PANTHER" id="PTHR42796">
    <property type="entry name" value="FUMARYLACETOACETATE HYDROLASE DOMAIN-CONTAINING PROTEIN 2A-RELATED"/>
    <property type="match status" value="1"/>
</dbReference>
<organism evidence="4 5">
    <name type="scientific">Fibrella forsythiae</name>
    <dbReference type="NCBI Taxonomy" id="2817061"/>
    <lineage>
        <taxon>Bacteria</taxon>
        <taxon>Pseudomonadati</taxon>
        <taxon>Bacteroidota</taxon>
        <taxon>Cytophagia</taxon>
        <taxon>Cytophagales</taxon>
        <taxon>Spirosomataceae</taxon>
        <taxon>Fibrella</taxon>
    </lineage>
</organism>
<dbReference type="GO" id="GO:0016787">
    <property type="term" value="F:hydrolase activity"/>
    <property type="evidence" value="ECO:0007669"/>
    <property type="project" value="UniProtKB-KW"/>
</dbReference>
<evidence type="ECO:0000313" key="5">
    <source>
        <dbReference type="Proteomes" id="UP000664628"/>
    </source>
</evidence>
<dbReference type="InterPro" id="IPR051121">
    <property type="entry name" value="FAH"/>
</dbReference>
<dbReference type="SUPFAM" id="SSF56529">
    <property type="entry name" value="FAH"/>
    <property type="match status" value="1"/>
</dbReference>
<accession>A0ABS3JGJ2</accession>
<sequence>MKIYRITNGIVLELDDQLKQLDPTDWDGYINRDNLYEASMADFNSDRAEAVGADWLATQAILPPIQSQEVWASGVTYLRSRDARMDESKVAGGDTFYDKVYDAERPELFFKASAKRTVGTNDSVRIRRDSTWDVPEPELTLFITASGKIVGYTAGNDMSSRSIEGENPLYLPQAKSYDRSASLGPCLYVPGKPIAPETLISLTIERAGAIMFSQDIQISQMKRDHTELVSFLFRECSFPDGVFLMTGTGIVPPNTFTLQSADRITITIDGIGSLVNWVD</sequence>
<keyword evidence="2" id="KW-0479">Metal-binding</keyword>
<feature type="domain" description="Fumarylacetoacetase-like C-terminal" evidence="3">
    <location>
        <begin position="108"/>
        <end position="278"/>
    </location>
</feature>
<comment type="similarity">
    <text evidence="1">Belongs to the FAH family.</text>
</comment>
<proteinExistence type="inferred from homology"/>
<keyword evidence="5" id="KW-1185">Reference proteome</keyword>
<dbReference type="Gene3D" id="3.90.850.10">
    <property type="entry name" value="Fumarylacetoacetase-like, C-terminal domain"/>
    <property type="match status" value="1"/>
</dbReference>
<dbReference type="Pfam" id="PF01557">
    <property type="entry name" value="FAA_hydrolase"/>
    <property type="match status" value="1"/>
</dbReference>
<name>A0ABS3JGJ2_9BACT</name>
<gene>
    <name evidence="4" type="ORF">J2I46_11000</name>
</gene>
<evidence type="ECO:0000313" key="4">
    <source>
        <dbReference type="EMBL" id="MBO0949113.1"/>
    </source>
</evidence>